<dbReference type="Pfam" id="PF03083">
    <property type="entry name" value="MtN3_slv"/>
    <property type="match status" value="1"/>
</dbReference>
<organism evidence="2 3">
    <name type="scientific">Candidatus Harrisonbacteria bacterium RIFCSPLOWO2_02_FULL_41_13b</name>
    <dbReference type="NCBI Taxonomy" id="1798409"/>
    <lineage>
        <taxon>Bacteria</taxon>
        <taxon>Candidatus Harrisoniibacteriota</taxon>
    </lineage>
</organism>
<name>A0A1G1ZU85_9BACT</name>
<keyword evidence="1" id="KW-1133">Transmembrane helix</keyword>
<keyword evidence="1" id="KW-0812">Transmembrane</keyword>
<reference evidence="2 3" key="1">
    <citation type="journal article" date="2016" name="Nat. Commun.">
        <title>Thousands of microbial genomes shed light on interconnected biogeochemical processes in an aquifer system.</title>
        <authorList>
            <person name="Anantharaman K."/>
            <person name="Brown C.T."/>
            <person name="Hug L.A."/>
            <person name="Sharon I."/>
            <person name="Castelle C.J."/>
            <person name="Probst A.J."/>
            <person name="Thomas B.C."/>
            <person name="Singh A."/>
            <person name="Wilkins M.J."/>
            <person name="Karaoz U."/>
            <person name="Brodie E.L."/>
            <person name="Williams K.H."/>
            <person name="Hubbard S.S."/>
            <person name="Banfield J.F."/>
        </authorList>
    </citation>
    <scope>NUCLEOTIDE SEQUENCE [LARGE SCALE GENOMIC DNA]</scope>
</reference>
<dbReference type="InterPro" id="IPR004316">
    <property type="entry name" value="SWEET_rpt"/>
</dbReference>
<dbReference type="EMBL" id="MHJL01000007">
    <property type="protein sequence ID" value="OGY68114.1"/>
    <property type="molecule type" value="Genomic_DNA"/>
</dbReference>
<sequence>MPIFGTLAVIASMTIALVGFPTQIYRNYKRQNCDGIAPVLIYSAFISYLLWTLYAWTKPDLFLIVTDTTGVILTSILILQNIYYKNKALR</sequence>
<feature type="transmembrane region" description="Helical" evidence="1">
    <location>
        <begin position="36"/>
        <end position="56"/>
    </location>
</feature>
<evidence type="ECO:0000313" key="2">
    <source>
        <dbReference type="EMBL" id="OGY68114.1"/>
    </source>
</evidence>
<dbReference type="AlphaFoldDB" id="A0A1G1ZU85"/>
<dbReference type="GO" id="GO:0016020">
    <property type="term" value="C:membrane"/>
    <property type="evidence" value="ECO:0007669"/>
    <property type="project" value="InterPro"/>
</dbReference>
<accession>A0A1G1ZU85</accession>
<proteinExistence type="predicted"/>
<evidence type="ECO:0008006" key="4">
    <source>
        <dbReference type="Google" id="ProtNLM"/>
    </source>
</evidence>
<protein>
    <recommendedName>
        <fullName evidence="4">MtN3 and saliva related transmembrane protein</fullName>
    </recommendedName>
</protein>
<dbReference type="Gene3D" id="1.20.1280.290">
    <property type="match status" value="1"/>
</dbReference>
<comment type="caution">
    <text evidence="2">The sequence shown here is derived from an EMBL/GenBank/DDBJ whole genome shotgun (WGS) entry which is preliminary data.</text>
</comment>
<dbReference type="Proteomes" id="UP000177690">
    <property type="component" value="Unassembled WGS sequence"/>
</dbReference>
<gene>
    <name evidence="2" type="ORF">A3I24_02485</name>
</gene>
<feature type="transmembrane region" description="Helical" evidence="1">
    <location>
        <begin position="6"/>
        <end position="24"/>
    </location>
</feature>
<feature type="transmembrane region" description="Helical" evidence="1">
    <location>
        <begin position="62"/>
        <end position="84"/>
    </location>
</feature>
<keyword evidence="1" id="KW-0472">Membrane</keyword>
<evidence type="ECO:0000256" key="1">
    <source>
        <dbReference type="SAM" id="Phobius"/>
    </source>
</evidence>
<evidence type="ECO:0000313" key="3">
    <source>
        <dbReference type="Proteomes" id="UP000177690"/>
    </source>
</evidence>